<proteinExistence type="predicted"/>
<feature type="transmembrane region" description="Helical" evidence="1">
    <location>
        <begin position="59"/>
        <end position="81"/>
    </location>
</feature>
<dbReference type="Proteomes" id="UP000176855">
    <property type="component" value="Unassembled WGS sequence"/>
</dbReference>
<evidence type="ECO:0000313" key="2">
    <source>
        <dbReference type="EMBL" id="OGZ64583.1"/>
    </source>
</evidence>
<dbReference type="STRING" id="1802202.A2730_02720"/>
<feature type="transmembrane region" description="Helical" evidence="1">
    <location>
        <begin position="117"/>
        <end position="137"/>
    </location>
</feature>
<feature type="transmembrane region" description="Helical" evidence="1">
    <location>
        <begin position="87"/>
        <end position="110"/>
    </location>
</feature>
<name>A0A1G2HQ57_9BACT</name>
<accession>A0A1G2HQ57</accession>
<keyword evidence="1" id="KW-1133">Transmembrane helix</keyword>
<gene>
    <name evidence="2" type="ORF">A2730_02720</name>
</gene>
<dbReference type="EMBL" id="MHOO01000004">
    <property type="protein sequence ID" value="OGZ64583.1"/>
    <property type="molecule type" value="Genomic_DNA"/>
</dbReference>
<organism evidence="2 3">
    <name type="scientific">Candidatus Staskawiczbacteria bacterium RIFCSPHIGHO2_01_FULL_39_25</name>
    <dbReference type="NCBI Taxonomy" id="1802202"/>
    <lineage>
        <taxon>Bacteria</taxon>
        <taxon>Candidatus Staskawicziibacteriota</taxon>
    </lineage>
</organism>
<evidence type="ECO:0000256" key="1">
    <source>
        <dbReference type="SAM" id="Phobius"/>
    </source>
</evidence>
<feature type="transmembrane region" description="Helical" evidence="1">
    <location>
        <begin position="30"/>
        <end position="47"/>
    </location>
</feature>
<evidence type="ECO:0008006" key="4">
    <source>
        <dbReference type="Google" id="ProtNLM"/>
    </source>
</evidence>
<feature type="transmembrane region" description="Helical" evidence="1">
    <location>
        <begin position="149"/>
        <end position="168"/>
    </location>
</feature>
<dbReference type="AlphaFoldDB" id="A0A1G2HQ57"/>
<keyword evidence="1" id="KW-0812">Transmembrane</keyword>
<sequence length="185" mass="22004">MWLRYIIITLLFFIAALMQASFVPYFGIKGIMPNVVFALFFLLIFLKKPYAYYYQQSNYLLYNSLLSYEGLFIVIVAGFFLDIFSSSYFGLSLLSLLMVYFIVKTLVYFLREQQNRYMVFYFLLIFPCAFFVHTIFLQSFSGPITFNSILLFEFLYTLVVACTVFYGYKGYIELIKQDRQLRLFD</sequence>
<comment type="caution">
    <text evidence="2">The sequence shown here is derived from an EMBL/GenBank/DDBJ whole genome shotgun (WGS) entry which is preliminary data.</text>
</comment>
<evidence type="ECO:0000313" key="3">
    <source>
        <dbReference type="Proteomes" id="UP000176855"/>
    </source>
</evidence>
<protein>
    <recommendedName>
        <fullName evidence="4">Rod shape-determining protein MreD</fullName>
    </recommendedName>
</protein>
<keyword evidence="1" id="KW-0472">Membrane</keyword>
<reference evidence="2 3" key="1">
    <citation type="journal article" date="2016" name="Nat. Commun.">
        <title>Thousands of microbial genomes shed light on interconnected biogeochemical processes in an aquifer system.</title>
        <authorList>
            <person name="Anantharaman K."/>
            <person name="Brown C.T."/>
            <person name="Hug L.A."/>
            <person name="Sharon I."/>
            <person name="Castelle C.J."/>
            <person name="Probst A.J."/>
            <person name="Thomas B.C."/>
            <person name="Singh A."/>
            <person name="Wilkins M.J."/>
            <person name="Karaoz U."/>
            <person name="Brodie E.L."/>
            <person name="Williams K.H."/>
            <person name="Hubbard S.S."/>
            <person name="Banfield J.F."/>
        </authorList>
    </citation>
    <scope>NUCLEOTIDE SEQUENCE [LARGE SCALE GENOMIC DNA]</scope>
</reference>